<evidence type="ECO:0000313" key="2">
    <source>
        <dbReference type="Proteomes" id="UP000275510"/>
    </source>
</evidence>
<proteinExistence type="predicted"/>
<sequence length="174" mass="19889">MTVKVSGLNEISRNLERVVNQKLPNAVSRSLNTIARKAMSSATKEVAKDIGVPQKTIRSRSKITKANKSRQMANIRVIRSNMPAIRLFENRSNRMWVGRGAIIVGKYAIKRGFIQRLKTGRTHIMQRRGRERYSIDVVKIPLARPLTSSYEKQLDNYPEQIKTELTKNLMVALK</sequence>
<dbReference type="PIRSF" id="PIRSF004395">
    <property type="entry name" value="Tail_Z"/>
    <property type="match status" value="1"/>
</dbReference>
<dbReference type="RefSeq" id="WP_126395197.1">
    <property type="nucleotide sequence ID" value="NZ_LR134515.1"/>
</dbReference>
<dbReference type="EMBL" id="LR134515">
    <property type="protein sequence ID" value="VEJ16414.1"/>
    <property type="molecule type" value="Genomic_DNA"/>
</dbReference>
<dbReference type="Pfam" id="PF06763">
    <property type="entry name" value="Minor_tail_Z"/>
    <property type="match status" value="1"/>
</dbReference>
<dbReference type="Proteomes" id="UP000275510">
    <property type="component" value="Chromosome"/>
</dbReference>
<accession>A0A3S5BRH7</accession>
<evidence type="ECO:0000313" key="1">
    <source>
        <dbReference type="EMBL" id="VEJ16414.1"/>
    </source>
</evidence>
<organism evidence="1 2">
    <name type="scientific">Actinobacillus pleuropneumoniae</name>
    <name type="common">Haemophilus pleuropneumoniae</name>
    <dbReference type="NCBI Taxonomy" id="715"/>
    <lineage>
        <taxon>Bacteria</taxon>
        <taxon>Pseudomonadati</taxon>
        <taxon>Pseudomonadota</taxon>
        <taxon>Gammaproteobacteria</taxon>
        <taxon>Pasteurellales</taxon>
        <taxon>Pasteurellaceae</taxon>
        <taxon>Actinobacillus</taxon>
    </lineage>
</organism>
<name>A0A3S5BRH7_ACTPL</name>
<dbReference type="AlphaFoldDB" id="A0A3S5BRH7"/>
<reference evidence="1 2" key="1">
    <citation type="submission" date="2018-12" db="EMBL/GenBank/DDBJ databases">
        <authorList>
            <consortium name="Pathogen Informatics"/>
        </authorList>
    </citation>
    <scope>NUCLEOTIDE SEQUENCE [LARGE SCALE GENOMIC DNA]</scope>
    <source>
        <strain evidence="1 2">NCTC10976</strain>
    </source>
</reference>
<dbReference type="InterPro" id="IPR010633">
    <property type="entry name" value="Phage_lambda_GpZ"/>
</dbReference>
<protein>
    <submittedName>
        <fullName evidence="1">Phage tail component</fullName>
    </submittedName>
</protein>
<gene>
    <name evidence="1" type="ORF">NCTC10976_00500</name>
</gene>